<dbReference type="SMART" id="SM00028">
    <property type="entry name" value="TPR"/>
    <property type="match status" value="4"/>
</dbReference>
<dbReference type="CDD" id="cd02511">
    <property type="entry name" value="Beta4Glucosyltransferase"/>
    <property type="match status" value="1"/>
</dbReference>
<dbReference type="Gene3D" id="1.25.40.10">
    <property type="entry name" value="Tetratricopeptide repeat domain"/>
    <property type="match status" value="1"/>
</dbReference>
<reference evidence="4" key="1">
    <citation type="submission" date="2017-11" db="EMBL/GenBank/DDBJ databases">
        <title>Complete Genome Sequence of Kyrpidia sp. Strain EA-1, a thermophilic, hydrogen-oxidizing Bacterium, isolated from the Azores.</title>
        <authorList>
            <person name="Reiner J.E."/>
            <person name="Lapp C.J."/>
            <person name="Bunk B."/>
            <person name="Gescher J."/>
        </authorList>
    </citation>
    <scope>NUCLEOTIDE SEQUENCE [LARGE SCALE GENOMIC DNA]</scope>
    <source>
        <strain evidence="4">EA-1</strain>
    </source>
</reference>
<dbReference type="InterPro" id="IPR001173">
    <property type="entry name" value="Glyco_trans_2-like"/>
</dbReference>
<gene>
    <name evidence="3" type="ORF">CVV65_10225</name>
</gene>
<dbReference type="AlphaFoldDB" id="A0A2K8N7E1"/>
<accession>A0A2K8N7E1</accession>
<keyword evidence="4" id="KW-1185">Reference proteome</keyword>
<dbReference type="Pfam" id="PF13432">
    <property type="entry name" value="TPR_16"/>
    <property type="match status" value="1"/>
</dbReference>
<evidence type="ECO:0000259" key="2">
    <source>
        <dbReference type="Pfam" id="PF00535"/>
    </source>
</evidence>
<name>A0A2K8N7E1_9BACL</name>
<sequence length="564" mass="62514">MKDGSISPQTACSVFLPGASWTPRGCFSWERCSTTRDIGIRRRNCSSKVQVSGFPGPGRPLPRPPFSPPRGCWKKPRLSDRKGVGSRRSAGLSGGHWNFSMESGGTPTGGAGQGGIDMSRPQISLCMIVKNETEYLDACLTSVRGAVDEIIVVDTGSDDGSAELAMRHGARVIRKPWRDDFARARNAGLDRARGDWILVLDADERLEPGGAAGLRTVAQEPEAEAVLIQICHEPGPGQEPTVINPVVRLFRNRPEYRFEGRVHEQITPSICRARPEARFIVSEVRVRHLGYHPETVNSRNKVARNLRLLRLEIRDHPDRPFHWYNLGVEYVRSGRLPRALACFRRARRGIEPERTPWAHLLYKTEARCLYAAGQPGDALALIQEGLRLFPKYTDLYCLAGLIALDLGRWGAGTEFLRKAVELGPAPSMFHREERMGTYLPCFALGAAAEQLRVYDAALMWFKAALTFQPALRPAALRIAAILRVIRGEKAASDFWATWAAGDPKGRQTRRIGSTTLSPGVSRRLADAERHLCRITDSTPFQSLILAVRLEIAQIQLGEVASHAL</sequence>
<dbReference type="EMBL" id="CP024955">
    <property type="protein sequence ID" value="ATY85256.1"/>
    <property type="molecule type" value="Genomic_DNA"/>
</dbReference>
<dbReference type="SUPFAM" id="SSF53448">
    <property type="entry name" value="Nucleotide-diphospho-sugar transferases"/>
    <property type="match status" value="1"/>
</dbReference>
<feature type="region of interest" description="Disordered" evidence="1">
    <location>
        <begin position="49"/>
        <end position="112"/>
    </location>
</feature>
<dbReference type="PANTHER" id="PTHR43630">
    <property type="entry name" value="POLY-BETA-1,6-N-ACETYL-D-GLUCOSAMINE SYNTHASE"/>
    <property type="match status" value="1"/>
</dbReference>
<dbReference type="PANTHER" id="PTHR43630:SF2">
    <property type="entry name" value="GLYCOSYLTRANSFERASE"/>
    <property type="match status" value="1"/>
</dbReference>
<evidence type="ECO:0000313" key="4">
    <source>
        <dbReference type="Proteomes" id="UP000231932"/>
    </source>
</evidence>
<feature type="compositionally biased region" description="Pro residues" evidence="1">
    <location>
        <begin position="57"/>
        <end position="68"/>
    </location>
</feature>
<dbReference type="SUPFAM" id="SSF48452">
    <property type="entry name" value="TPR-like"/>
    <property type="match status" value="1"/>
</dbReference>
<dbReference type="Pfam" id="PF00535">
    <property type="entry name" value="Glycos_transf_2"/>
    <property type="match status" value="1"/>
</dbReference>
<dbReference type="Proteomes" id="UP000231932">
    <property type="component" value="Chromosome"/>
</dbReference>
<evidence type="ECO:0000256" key="1">
    <source>
        <dbReference type="SAM" id="MobiDB-lite"/>
    </source>
</evidence>
<protein>
    <recommendedName>
        <fullName evidence="2">Glycosyltransferase 2-like domain-containing protein</fullName>
    </recommendedName>
</protein>
<dbReference type="KEGG" id="kyr:CVV65_10225"/>
<feature type="domain" description="Glycosyltransferase 2-like" evidence="2">
    <location>
        <begin position="124"/>
        <end position="236"/>
    </location>
</feature>
<proteinExistence type="predicted"/>
<dbReference type="InterPro" id="IPR011990">
    <property type="entry name" value="TPR-like_helical_dom_sf"/>
</dbReference>
<dbReference type="InterPro" id="IPR029044">
    <property type="entry name" value="Nucleotide-diphossugar_trans"/>
</dbReference>
<organism evidence="3 4">
    <name type="scientific">Kyrpidia spormannii</name>
    <dbReference type="NCBI Taxonomy" id="2055160"/>
    <lineage>
        <taxon>Bacteria</taxon>
        <taxon>Bacillati</taxon>
        <taxon>Bacillota</taxon>
        <taxon>Bacilli</taxon>
        <taxon>Bacillales</taxon>
        <taxon>Alicyclobacillaceae</taxon>
        <taxon>Kyrpidia</taxon>
    </lineage>
</organism>
<dbReference type="InterPro" id="IPR019734">
    <property type="entry name" value="TPR_rpt"/>
</dbReference>
<dbReference type="Gene3D" id="3.90.550.10">
    <property type="entry name" value="Spore Coat Polysaccharide Biosynthesis Protein SpsA, Chain A"/>
    <property type="match status" value="1"/>
</dbReference>
<evidence type="ECO:0000313" key="3">
    <source>
        <dbReference type="EMBL" id="ATY85256.1"/>
    </source>
</evidence>